<keyword evidence="11" id="KW-0915">Sodium</keyword>
<feature type="chain" id="PRO_5043841592" description="Protein yellow" evidence="19">
    <location>
        <begin position="19"/>
        <end position="961"/>
    </location>
</feature>
<dbReference type="Gene3D" id="2.120.10.30">
    <property type="entry name" value="TolB, C-terminal domain"/>
    <property type="match status" value="1"/>
</dbReference>
<keyword evidence="10 18" id="KW-1133">Transmembrane helix</keyword>
<reference evidence="20 21" key="1">
    <citation type="submission" date="2023-11" db="EMBL/GenBank/DDBJ databases">
        <authorList>
            <person name="Okamura Y."/>
        </authorList>
    </citation>
    <scope>NUCLEOTIDE SEQUENCE [LARGE SCALE GENOMIC DNA]</scope>
</reference>
<keyword evidence="8 16" id="KW-0812">Transmembrane</keyword>
<feature type="region of interest" description="Disordered" evidence="17">
    <location>
        <begin position="457"/>
        <end position="485"/>
    </location>
</feature>
<comment type="similarity">
    <text evidence="3 16">Belongs to the amiloride-sensitive sodium channel (TC 1.A.6) family.</text>
</comment>
<dbReference type="Gene3D" id="1.10.287.770">
    <property type="entry name" value="YojJ-like"/>
    <property type="match status" value="1"/>
</dbReference>
<evidence type="ECO:0000256" key="3">
    <source>
        <dbReference type="ARBA" id="ARBA00007193"/>
    </source>
</evidence>
<feature type="compositionally biased region" description="Polar residues" evidence="17">
    <location>
        <begin position="472"/>
        <end position="481"/>
    </location>
</feature>
<comment type="caution">
    <text evidence="20">The sequence shown here is derived from an EMBL/GenBank/DDBJ whole genome shotgun (WGS) entry which is preliminary data.</text>
</comment>
<keyword evidence="21" id="KW-1185">Reference proteome</keyword>
<evidence type="ECO:0008006" key="22">
    <source>
        <dbReference type="Google" id="ProtNLM"/>
    </source>
</evidence>
<keyword evidence="12 16" id="KW-0406">Ion transport</keyword>
<evidence type="ECO:0000256" key="4">
    <source>
        <dbReference type="ARBA" id="ARBA00009127"/>
    </source>
</evidence>
<organism evidence="20 21">
    <name type="scientific">Leptosia nina</name>
    <dbReference type="NCBI Taxonomy" id="320188"/>
    <lineage>
        <taxon>Eukaryota</taxon>
        <taxon>Metazoa</taxon>
        <taxon>Ecdysozoa</taxon>
        <taxon>Arthropoda</taxon>
        <taxon>Hexapoda</taxon>
        <taxon>Insecta</taxon>
        <taxon>Pterygota</taxon>
        <taxon>Neoptera</taxon>
        <taxon>Endopterygota</taxon>
        <taxon>Lepidoptera</taxon>
        <taxon>Glossata</taxon>
        <taxon>Ditrysia</taxon>
        <taxon>Papilionoidea</taxon>
        <taxon>Pieridae</taxon>
        <taxon>Pierinae</taxon>
        <taxon>Leptosia</taxon>
    </lineage>
</organism>
<evidence type="ECO:0000313" key="21">
    <source>
        <dbReference type="Proteomes" id="UP001497472"/>
    </source>
</evidence>
<dbReference type="InterPro" id="IPR001873">
    <property type="entry name" value="ENaC"/>
</dbReference>
<proteinExistence type="inferred from homology"/>
<dbReference type="GO" id="GO:0005272">
    <property type="term" value="F:sodium channel activity"/>
    <property type="evidence" value="ECO:0007669"/>
    <property type="project" value="UniProtKB-KW"/>
</dbReference>
<dbReference type="PRINTS" id="PR01366">
    <property type="entry name" value="ROYALJELLY"/>
</dbReference>
<evidence type="ECO:0000256" key="5">
    <source>
        <dbReference type="ARBA" id="ARBA00022448"/>
    </source>
</evidence>
<protein>
    <recommendedName>
        <fullName evidence="22">Protein yellow</fullName>
    </recommendedName>
</protein>
<dbReference type="InterPro" id="IPR017996">
    <property type="entry name" value="MRJP/yellow-related"/>
</dbReference>
<feature type="transmembrane region" description="Helical" evidence="18">
    <location>
        <begin position="911"/>
        <end position="930"/>
    </location>
</feature>
<dbReference type="PANTHER" id="PTHR10009:SF12">
    <property type="entry name" value="LD43175P"/>
    <property type="match status" value="1"/>
</dbReference>
<dbReference type="Proteomes" id="UP001497472">
    <property type="component" value="Unassembled WGS sequence"/>
</dbReference>
<feature type="signal peptide" evidence="19">
    <location>
        <begin position="1"/>
        <end position="18"/>
    </location>
</feature>
<evidence type="ECO:0000256" key="7">
    <source>
        <dbReference type="ARBA" id="ARBA00022525"/>
    </source>
</evidence>
<evidence type="ECO:0000256" key="11">
    <source>
        <dbReference type="ARBA" id="ARBA00023053"/>
    </source>
</evidence>
<evidence type="ECO:0000256" key="18">
    <source>
        <dbReference type="SAM" id="Phobius"/>
    </source>
</evidence>
<keyword evidence="6 16" id="KW-0894">Sodium channel</keyword>
<comment type="subcellular location">
    <subcellularLocation>
        <location evidence="1">Membrane</location>
        <topology evidence="1">Multi-pass membrane protein</topology>
    </subcellularLocation>
    <subcellularLocation>
        <location evidence="2">Secreted</location>
    </subcellularLocation>
</comment>
<comment type="similarity">
    <text evidence="4">Belongs to the major royal jelly protein family.</text>
</comment>
<name>A0AAV1K1R8_9NEOP</name>
<dbReference type="PANTHER" id="PTHR10009">
    <property type="entry name" value="PROTEIN YELLOW-RELATED"/>
    <property type="match status" value="1"/>
</dbReference>
<keyword evidence="5 16" id="KW-0813">Transport</keyword>
<evidence type="ECO:0000256" key="1">
    <source>
        <dbReference type="ARBA" id="ARBA00004141"/>
    </source>
</evidence>
<evidence type="ECO:0000256" key="14">
    <source>
        <dbReference type="ARBA" id="ARBA00023201"/>
    </source>
</evidence>
<evidence type="ECO:0000313" key="20">
    <source>
        <dbReference type="EMBL" id="CAK1554521.1"/>
    </source>
</evidence>
<dbReference type="AlphaFoldDB" id="A0AAV1K1R8"/>
<dbReference type="Pfam" id="PF03022">
    <property type="entry name" value="MRJP"/>
    <property type="match status" value="1"/>
</dbReference>
<dbReference type="InterPro" id="IPR011042">
    <property type="entry name" value="6-blade_b-propeller_TolB-like"/>
</dbReference>
<dbReference type="GO" id="GO:0016020">
    <property type="term" value="C:membrane"/>
    <property type="evidence" value="ECO:0007669"/>
    <property type="project" value="UniProtKB-SubCell"/>
</dbReference>
<evidence type="ECO:0000256" key="10">
    <source>
        <dbReference type="ARBA" id="ARBA00022989"/>
    </source>
</evidence>
<accession>A0AAV1K1R8</accession>
<evidence type="ECO:0000256" key="6">
    <source>
        <dbReference type="ARBA" id="ARBA00022461"/>
    </source>
</evidence>
<evidence type="ECO:0000256" key="9">
    <source>
        <dbReference type="ARBA" id="ARBA00022729"/>
    </source>
</evidence>
<evidence type="ECO:0000256" key="2">
    <source>
        <dbReference type="ARBA" id="ARBA00004613"/>
    </source>
</evidence>
<sequence>MGLLKTLVILQAIYIGTCMEQLDIIYEWKELDFAYPTPEARQAALDSGAFVPGNTIPMGLEVHGQKLFITVPRWRNGVPASLTYIDLKDNSTNSPVLIPYPNWEAHDLLKGKPEIVSPFRVRADKCNRLWVLDNGKIGSLENDTVKYPPALLIYDLLNDNLLRKYSFPDDQVKEDSGFANIAVEDTDCEDTYAYSGDLGKAGIVVYSWKKNETWRITHHYFHPDPTACDFSVKGHNFSWTDAIFGLSLSAPNADNFSTLYFHPMASYNEFAVSTEYLRNQSIADANFNAFKLLGSRGPNAQSSASFIDPKTGVLFYSLVNLNAVACWRTTNKEYIMKNQGRIYMDDVKMIYPTDIKVDYDENLWILSNRMPIWMYGKLDPSEVNFRVFSAPVLNAISHTACDVTRRSDILDKFVNKIKNVSNEIAAKVAPSGAVMPSSCLALKLEAPAPFPDVVDVENLPPRTPLRQMAPETPQSSTPRQEQTNDHTKKILQHVLQNEEYQLAKSCLIRTTLSRMPPGPRDCYEDVSQMQQVVPRGEEKVDHVARIRQQCVDCFKGPNLFKTIVVLVCITIVVYQVISCIQKLTNIPITTHSHFDFNKTIAYPSVTFCREPPYKTAKLEEYGLSSHPRFTSTWREFDFSKISLDDLWEEITYNQSDFFVQYGLDSNKDNVEVTSTLGFVYGRCFTLTPRRKDTQATKERGYSITLQHTRDDIKTTTSVTPPGYHVFVHYEKEPYTEVEVYNGGLVDYLYMNTGETLDVKLTVNEYAMISDDLTPCTNELNYSANYCTTKYVSDEVSKEANCSGPWMDSTLPRCDNYRSLRSLIAAYIDKYKNHQCDSCPRICRSLLYSAFVADRQKFYFWDSKAKAWSYTATDANLQTQIYIHFNNMMVTVFEEKYNYDWNLFLSDLGGSVGFLLGLSVIGLIGILGNIWSNILRPLICRNRQIRTPATISLQGSPLKNRY</sequence>
<keyword evidence="13 18" id="KW-0472">Membrane</keyword>
<dbReference type="GO" id="GO:0005576">
    <property type="term" value="C:extracellular region"/>
    <property type="evidence" value="ECO:0007669"/>
    <property type="project" value="UniProtKB-SubCell"/>
</dbReference>
<evidence type="ECO:0000256" key="8">
    <source>
        <dbReference type="ARBA" id="ARBA00022692"/>
    </source>
</evidence>
<gene>
    <name evidence="20" type="ORF">LNINA_LOCUS13430</name>
</gene>
<keyword evidence="7" id="KW-0964">Secreted</keyword>
<evidence type="ECO:0000256" key="15">
    <source>
        <dbReference type="ARBA" id="ARBA00023303"/>
    </source>
</evidence>
<dbReference type="EMBL" id="CAVLEF010000278">
    <property type="protein sequence ID" value="CAK1554521.1"/>
    <property type="molecule type" value="Genomic_DNA"/>
</dbReference>
<evidence type="ECO:0000256" key="13">
    <source>
        <dbReference type="ARBA" id="ARBA00023136"/>
    </source>
</evidence>
<keyword evidence="9 19" id="KW-0732">Signal</keyword>
<keyword evidence="15 16" id="KW-0407">Ion channel</keyword>
<keyword evidence="14 16" id="KW-0739">Sodium transport</keyword>
<evidence type="ECO:0000256" key="16">
    <source>
        <dbReference type="RuleBase" id="RU000679"/>
    </source>
</evidence>
<evidence type="ECO:0000256" key="12">
    <source>
        <dbReference type="ARBA" id="ARBA00023065"/>
    </source>
</evidence>
<evidence type="ECO:0000256" key="19">
    <source>
        <dbReference type="SAM" id="SignalP"/>
    </source>
</evidence>
<evidence type="ECO:0000256" key="17">
    <source>
        <dbReference type="SAM" id="MobiDB-lite"/>
    </source>
</evidence>
<dbReference type="Pfam" id="PF00858">
    <property type="entry name" value="ASC"/>
    <property type="match status" value="1"/>
</dbReference>